<evidence type="ECO:0000313" key="1">
    <source>
        <dbReference type="EMBL" id="KIN02039.1"/>
    </source>
</evidence>
<dbReference type="InParanoid" id="A0A0C3CSP4"/>
<accession>A0A0C3CSP4</accession>
<dbReference type="EMBL" id="KN832875">
    <property type="protein sequence ID" value="KIN02039.1"/>
    <property type="molecule type" value="Genomic_DNA"/>
</dbReference>
<dbReference type="HOGENOM" id="CLU_1971193_0_0_1"/>
<reference evidence="1 2" key="1">
    <citation type="submission" date="2014-04" db="EMBL/GenBank/DDBJ databases">
        <authorList>
            <consortium name="DOE Joint Genome Institute"/>
            <person name="Kuo A."/>
            <person name="Martino E."/>
            <person name="Perotto S."/>
            <person name="Kohler A."/>
            <person name="Nagy L.G."/>
            <person name="Floudas D."/>
            <person name="Copeland A."/>
            <person name="Barry K.W."/>
            <person name="Cichocki N."/>
            <person name="Veneault-Fourrey C."/>
            <person name="LaButti K."/>
            <person name="Lindquist E.A."/>
            <person name="Lipzen A."/>
            <person name="Lundell T."/>
            <person name="Morin E."/>
            <person name="Murat C."/>
            <person name="Sun H."/>
            <person name="Tunlid A."/>
            <person name="Henrissat B."/>
            <person name="Grigoriev I.V."/>
            <person name="Hibbett D.S."/>
            <person name="Martin F."/>
            <person name="Nordberg H.P."/>
            <person name="Cantor M.N."/>
            <person name="Hua S.X."/>
        </authorList>
    </citation>
    <scope>NUCLEOTIDE SEQUENCE [LARGE SCALE GENOMIC DNA]</scope>
    <source>
        <strain evidence="1 2">Zn</strain>
    </source>
</reference>
<gene>
    <name evidence="1" type="ORF">OIDMADRAFT_18789</name>
</gene>
<reference evidence="2" key="2">
    <citation type="submission" date="2015-01" db="EMBL/GenBank/DDBJ databases">
        <title>Evolutionary Origins and Diversification of the Mycorrhizal Mutualists.</title>
        <authorList>
            <consortium name="DOE Joint Genome Institute"/>
            <consortium name="Mycorrhizal Genomics Consortium"/>
            <person name="Kohler A."/>
            <person name="Kuo A."/>
            <person name="Nagy L.G."/>
            <person name="Floudas D."/>
            <person name="Copeland A."/>
            <person name="Barry K.W."/>
            <person name="Cichocki N."/>
            <person name="Veneault-Fourrey C."/>
            <person name="LaButti K."/>
            <person name="Lindquist E.A."/>
            <person name="Lipzen A."/>
            <person name="Lundell T."/>
            <person name="Morin E."/>
            <person name="Murat C."/>
            <person name="Riley R."/>
            <person name="Ohm R."/>
            <person name="Sun H."/>
            <person name="Tunlid A."/>
            <person name="Henrissat B."/>
            <person name="Grigoriev I.V."/>
            <person name="Hibbett D.S."/>
            <person name="Martin F."/>
        </authorList>
    </citation>
    <scope>NUCLEOTIDE SEQUENCE [LARGE SCALE GENOMIC DNA]</scope>
    <source>
        <strain evidence="2">Zn</strain>
    </source>
</reference>
<proteinExistence type="predicted"/>
<dbReference type="AlphaFoldDB" id="A0A0C3CSP4"/>
<sequence>MQLAQSSHSRKKYCKTQVTLVKAQQRPAKTAAAWCFQSRSLHCAADCNDVHSEMNDSVSCRRCSVTTARYRQQQKTLRFRTTLLETEIIGTLKFLRQCHPSYLGTNCELTTQTGRPMQFFSLVPNPP</sequence>
<organism evidence="1 2">
    <name type="scientific">Oidiodendron maius (strain Zn)</name>
    <dbReference type="NCBI Taxonomy" id="913774"/>
    <lineage>
        <taxon>Eukaryota</taxon>
        <taxon>Fungi</taxon>
        <taxon>Dikarya</taxon>
        <taxon>Ascomycota</taxon>
        <taxon>Pezizomycotina</taxon>
        <taxon>Leotiomycetes</taxon>
        <taxon>Leotiomycetes incertae sedis</taxon>
        <taxon>Myxotrichaceae</taxon>
        <taxon>Oidiodendron</taxon>
    </lineage>
</organism>
<dbReference type="Proteomes" id="UP000054321">
    <property type="component" value="Unassembled WGS sequence"/>
</dbReference>
<name>A0A0C3CSP4_OIDMZ</name>
<evidence type="ECO:0000313" key="2">
    <source>
        <dbReference type="Proteomes" id="UP000054321"/>
    </source>
</evidence>
<protein>
    <submittedName>
        <fullName evidence="1">Uncharacterized protein</fullName>
    </submittedName>
</protein>
<keyword evidence="2" id="KW-1185">Reference proteome</keyword>